<dbReference type="EMBL" id="JAKMXF010000296">
    <property type="protein sequence ID" value="KAI6652977.1"/>
    <property type="molecule type" value="Genomic_DNA"/>
</dbReference>
<name>A0AAV7JVY4_9METZ</name>
<keyword evidence="2" id="KW-1185">Reference proteome</keyword>
<sequence>MAEPIILSENQKTRLHLAIILKAHNYDIYHAANEVMRLLNLEEDKRHSVYSLMSKISFCLRKTVEQIGFKGIANIAWKIYNEESIPTLSNIVSPEKSTFLAHQLKMGKGKWRDLKYYLQ</sequence>
<reference evidence="1 2" key="1">
    <citation type="journal article" date="2023" name="BMC Biol.">
        <title>The compact genome of the sponge Oopsacas minuta (Hexactinellida) is lacking key metazoan core genes.</title>
        <authorList>
            <person name="Santini S."/>
            <person name="Schenkelaars Q."/>
            <person name="Jourda C."/>
            <person name="Duchesne M."/>
            <person name="Belahbib H."/>
            <person name="Rocher C."/>
            <person name="Selva M."/>
            <person name="Riesgo A."/>
            <person name="Vervoort M."/>
            <person name="Leys S.P."/>
            <person name="Kodjabachian L."/>
            <person name="Le Bivic A."/>
            <person name="Borchiellini C."/>
            <person name="Claverie J.M."/>
            <person name="Renard E."/>
        </authorList>
    </citation>
    <scope>NUCLEOTIDE SEQUENCE [LARGE SCALE GENOMIC DNA]</scope>
    <source>
        <strain evidence="1">SPO-2</strain>
    </source>
</reference>
<organism evidence="1 2">
    <name type="scientific">Oopsacas minuta</name>
    <dbReference type="NCBI Taxonomy" id="111878"/>
    <lineage>
        <taxon>Eukaryota</taxon>
        <taxon>Metazoa</taxon>
        <taxon>Porifera</taxon>
        <taxon>Hexactinellida</taxon>
        <taxon>Hexasterophora</taxon>
        <taxon>Lyssacinosida</taxon>
        <taxon>Leucopsacidae</taxon>
        <taxon>Oopsacas</taxon>
    </lineage>
</organism>
<accession>A0AAV7JVY4</accession>
<dbReference type="AlphaFoldDB" id="A0AAV7JVY4"/>
<comment type="caution">
    <text evidence="1">The sequence shown here is derived from an EMBL/GenBank/DDBJ whole genome shotgun (WGS) entry which is preliminary data.</text>
</comment>
<evidence type="ECO:0000313" key="1">
    <source>
        <dbReference type="EMBL" id="KAI6652977.1"/>
    </source>
</evidence>
<dbReference type="Proteomes" id="UP001165289">
    <property type="component" value="Unassembled WGS sequence"/>
</dbReference>
<proteinExistence type="predicted"/>
<gene>
    <name evidence="1" type="ORF">LOD99_4054</name>
</gene>
<protein>
    <submittedName>
        <fullName evidence="1">Uncharacterized protein</fullName>
    </submittedName>
</protein>
<evidence type="ECO:0000313" key="2">
    <source>
        <dbReference type="Proteomes" id="UP001165289"/>
    </source>
</evidence>